<keyword evidence="1" id="KW-0808">Transferase</keyword>
<protein>
    <submittedName>
        <fullName evidence="1">Protein O-mannosyltransferase 2</fullName>
        <ecNumber evidence="1">2.4.1.109</ecNumber>
    </submittedName>
</protein>
<gene>
    <name evidence="1" type="primary">PMT2_9</name>
    <name evidence="1" type="ORF">DSO57_1032416</name>
</gene>
<dbReference type="Proteomes" id="UP001165960">
    <property type="component" value="Unassembled WGS sequence"/>
</dbReference>
<evidence type="ECO:0000313" key="1">
    <source>
        <dbReference type="EMBL" id="KAJ9064254.1"/>
    </source>
</evidence>
<keyword evidence="2" id="KW-1185">Reference proteome</keyword>
<sequence length="770" mass="88128">MDNGLQKRRPVMGGSNYTSLALLKDEVNSEGITEEEVLNRTAKLEKSRPSDIFLKPGHQFIENENKRSGNKYLEYYKKNQILLNLVLLVSLSMFTRYYHIGRANKPIWDEVHFGKFGSHYLRGTFYHDVHPPLGKMLVALGGKLAGYDGTFKFEGEVYNEKINYVAMRIFHATFGMALVPIAYLTAIELGMPNRACLLASGMILFDNGFTVISRFILLDSMLLMFIAMSVYFLVAFHTTQAMPFSNIWWMSMASLGVFLGLASSVKWIGLFAVALVGLYTLEDLWTKYGDLKMPKTVYVYHWIARFICLIFIPITVYILCFRAHFAILNNSGPGDGVMDSLFQARLNRNKILNSPAEMMYFSNITLRSGTLDGGLLHSHPHQYPLGSGEQQITCYGYKDSNNDFMVLQVGSAPPQTLPVAPSKVQDQDLIRLRHVETGKHLRVQPSHDAIVSLNRAYEVSGSLDRDNHVHQHEIWRVEIVDDLLGSKPTVVQTLSSRFRLRNPATGCLLASAENKYPSWGFNQREVYCVKDPTANGDETLWNVEELRYAGVPPGPRRHIPAKFLNDFARIHKAMWSTNNALTPDEDKYDHLTSHAWEWPLMRRGIRMCGWGDSDIKYYMLSNPFVVWLSSLAILVYLILLLYYYIRMKRHIREWLYHDWRNFLFTGKVLVGGWALQYAPFFLMGRVLYVHHYFPALYFACLFAPFVLEHVLKSFGVSPAGRDRVFAGTLLAIVSSYIYFSPMTFGMEFPSTEFASRAWLSTWHFHGTEAN</sequence>
<organism evidence="1 2">
    <name type="scientific">Entomophthora muscae</name>
    <dbReference type="NCBI Taxonomy" id="34485"/>
    <lineage>
        <taxon>Eukaryota</taxon>
        <taxon>Fungi</taxon>
        <taxon>Fungi incertae sedis</taxon>
        <taxon>Zoopagomycota</taxon>
        <taxon>Entomophthoromycotina</taxon>
        <taxon>Entomophthoromycetes</taxon>
        <taxon>Entomophthorales</taxon>
        <taxon>Entomophthoraceae</taxon>
        <taxon>Entomophthora</taxon>
    </lineage>
</organism>
<dbReference type="EC" id="2.4.1.109" evidence="1"/>
<comment type="caution">
    <text evidence="1">The sequence shown here is derived from an EMBL/GenBank/DDBJ whole genome shotgun (WGS) entry which is preliminary data.</text>
</comment>
<dbReference type="EMBL" id="QTSX02004503">
    <property type="protein sequence ID" value="KAJ9064254.1"/>
    <property type="molecule type" value="Genomic_DNA"/>
</dbReference>
<proteinExistence type="predicted"/>
<evidence type="ECO:0000313" key="2">
    <source>
        <dbReference type="Proteomes" id="UP001165960"/>
    </source>
</evidence>
<name>A0ACC2SPB1_9FUNG</name>
<keyword evidence="1" id="KW-0328">Glycosyltransferase</keyword>
<reference evidence="1" key="1">
    <citation type="submission" date="2022-04" db="EMBL/GenBank/DDBJ databases">
        <title>Genome of the entomopathogenic fungus Entomophthora muscae.</title>
        <authorList>
            <person name="Elya C."/>
            <person name="Lovett B.R."/>
            <person name="Lee E."/>
            <person name="Macias A.M."/>
            <person name="Hajek A.E."/>
            <person name="De Bivort B.L."/>
            <person name="Kasson M.T."/>
            <person name="De Fine Licht H.H."/>
            <person name="Stajich J.E."/>
        </authorList>
    </citation>
    <scope>NUCLEOTIDE SEQUENCE</scope>
    <source>
        <strain evidence="1">Berkeley</strain>
    </source>
</reference>
<accession>A0ACC2SPB1</accession>